<dbReference type="InterPro" id="IPR050879">
    <property type="entry name" value="Acyltransferase_3"/>
</dbReference>
<dbReference type="PANTHER" id="PTHR23028">
    <property type="entry name" value="ACETYLTRANSFERASE"/>
    <property type="match status" value="1"/>
</dbReference>
<evidence type="ECO:0000313" key="5">
    <source>
        <dbReference type="EMBL" id="ART77765.1"/>
    </source>
</evidence>
<dbReference type="PANTHER" id="PTHR23028:SF131">
    <property type="entry name" value="BLR2367 PROTEIN"/>
    <property type="match status" value="1"/>
</dbReference>
<feature type="transmembrane region" description="Helical" evidence="3">
    <location>
        <begin position="203"/>
        <end position="223"/>
    </location>
</feature>
<keyword evidence="3" id="KW-0812">Transmembrane</keyword>
<dbReference type="Proteomes" id="UP000195573">
    <property type="component" value="Chromosome"/>
</dbReference>
<feature type="transmembrane region" description="Helical" evidence="3">
    <location>
        <begin position="230"/>
        <end position="251"/>
    </location>
</feature>
<dbReference type="EMBL" id="CP020880">
    <property type="protein sequence ID" value="ART77765.1"/>
    <property type="molecule type" value="Genomic_DNA"/>
</dbReference>
<reference evidence="5 6" key="1">
    <citation type="submission" date="2017-04" db="EMBL/GenBank/DDBJ databases">
        <title>Complete Genome Sequence of the Bacillus horikoshii 20a strain from Cuatro Cienegas, Coahuila, Mexico.</title>
        <authorList>
            <person name="Zarza E."/>
            <person name="Alcaraz L.D."/>
            <person name="Aguilar-Salinas B."/>
            <person name="Islas A."/>
            <person name="Olmedo-Alvarez G."/>
        </authorList>
    </citation>
    <scope>NUCLEOTIDE SEQUENCE [LARGE SCALE GENOMIC DNA]</scope>
    <source>
        <strain evidence="5 6">20a</strain>
    </source>
</reference>
<evidence type="ECO:0000256" key="2">
    <source>
        <dbReference type="ARBA" id="ARBA00007400"/>
    </source>
</evidence>
<feature type="transmembrane region" description="Helical" evidence="3">
    <location>
        <begin position="180"/>
        <end position="197"/>
    </location>
</feature>
<evidence type="ECO:0000256" key="1">
    <source>
        <dbReference type="ARBA" id="ARBA00004370"/>
    </source>
</evidence>
<organism evidence="5 6">
    <name type="scientific">Sutcliffiella horikoshii</name>
    <dbReference type="NCBI Taxonomy" id="79883"/>
    <lineage>
        <taxon>Bacteria</taxon>
        <taxon>Bacillati</taxon>
        <taxon>Bacillota</taxon>
        <taxon>Bacilli</taxon>
        <taxon>Bacillales</taxon>
        <taxon>Bacillaceae</taxon>
        <taxon>Sutcliffiella</taxon>
    </lineage>
</organism>
<gene>
    <name evidence="5" type="ORF">B4U37_17780</name>
</gene>
<name>A0ABN4ZH67_9BACI</name>
<feature type="domain" description="Acyltransferase 3" evidence="4">
    <location>
        <begin position="33"/>
        <end position="337"/>
    </location>
</feature>
<feature type="transmembrane region" description="Helical" evidence="3">
    <location>
        <begin position="151"/>
        <end position="173"/>
    </location>
</feature>
<sequence length="377" mass="44090">MQLESIPEPFRFTFQRRNKKMETPIKGRKLSILQVAKVFAILLVVIGHVNTLFYRNFNFDWFGFGSWERIGGVDFFFVVTGFMIYYIYHRHFGIKGKTREFLLKRFIRIYPLYWMFTFLLLGIAVFFPALYEPYSMERIWKSILLFPNQPILSSAWSLSHVIFFYIMFSLIIFQPKVFKPVMASWVIITILIKSGLFTQWDSFFFSFSTLEIVSGSLVAYISLTYNLKQYATNFLLVGVTGYFIVWLNNVYLLFPVYYAPIFFCCFALLMVLGISIKDRTDRKLPSSLVFLGDASYSIYIAHGPFLILYMLIFRETLLMSSLGYSISMILITILSIASSCFVYIWIEKPVNAYLKKAVFQKKVTEERNVATQKLKGA</sequence>
<keyword evidence="6" id="KW-1185">Reference proteome</keyword>
<protein>
    <recommendedName>
        <fullName evidence="4">Acyltransferase 3 domain-containing protein</fullName>
    </recommendedName>
</protein>
<feature type="transmembrane region" description="Helical" evidence="3">
    <location>
        <begin position="288"/>
        <end position="312"/>
    </location>
</feature>
<accession>A0ABN4ZH67</accession>
<evidence type="ECO:0000256" key="3">
    <source>
        <dbReference type="SAM" id="Phobius"/>
    </source>
</evidence>
<evidence type="ECO:0000259" key="4">
    <source>
        <dbReference type="Pfam" id="PF01757"/>
    </source>
</evidence>
<feature type="transmembrane region" description="Helical" evidence="3">
    <location>
        <begin position="30"/>
        <end position="49"/>
    </location>
</feature>
<comment type="similarity">
    <text evidence="2">Belongs to the acyltransferase 3 family.</text>
</comment>
<comment type="subcellular location">
    <subcellularLocation>
        <location evidence="1">Membrane</location>
    </subcellularLocation>
</comment>
<keyword evidence="3" id="KW-0472">Membrane</keyword>
<feature type="transmembrane region" description="Helical" evidence="3">
    <location>
        <begin position="324"/>
        <end position="346"/>
    </location>
</feature>
<proteinExistence type="inferred from homology"/>
<feature type="transmembrane region" description="Helical" evidence="3">
    <location>
        <begin position="69"/>
        <end position="88"/>
    </location>
</feature>
<dbReference type="InterPro" id="IPR002656">
    <property type="entry name" value="Acyl_transf_3_dom"/>
</dbReference>
<feature type="transmembrane region" description="Helical" evidence="3">
    <location>
        <begin position="257"/>
        <end position="276"/>
    </location>
</feature>
<dbReference type="Pfam" id="PF01757">
    <property type="entry name" value="Acyl_transf_3"/>
    <property type="match status" value="1"/>
</dbReference>
<feature type="transmembrane region" description="Helical" evidence="3">
    <location>
        <begin position="109"/>
        <end position="131"/>
    </location>
</feature>
<keyword evidence="3" id="KW-1133">Transmembrane helix</keyword>
<evidence type="ECO:0000313" key="6">
    <source>
        <dbReference type="Proteomes" id="UP000195573"/>
    </source>
</evidence>